<keyword evidence="3" id="KW-1185">Reference proteome</keyword>
<name>A0A9N8Q4Q6_9BASI</name>
<feature type="compositionally biased region" description="Low complexity" evidence="1">
    <location>
        <begin position="1"/>
        <end position="33"/>
    </location>
</feature>
<sequence>MTTSKSSTVTSNPTSTKTTTTTTSSTKTTTKTTAAPLPLGAPCSTHPSCQSGYCRAKLNRDGTRETQADCDVKKDSGASCYQNTGLCQWDLI</sequence>
<dbReference type="OrthoDB" id="3403481at2759"/>
<dbReference type="Proteomes" id="UP000836404">
    <property type="component" value="Unassembled WGS sequence"/>
</dbReference>
<dbReference type="AlphaFoldDB" id="A0A9N8Q4Q6"/>
<reference evidence="2 3" key="1">
    <citation type="submission" date="2020-10" db="EMBL/GenBank/DDBJ databases">
        <authorList>
            <person name="Sedaghatjoo S."/>
        </authorList>
    </citation>
    <scope>NUCLEOTIDE SEQUENCE [LARGE SCALE GENOMIC DNA]</scope>
    <source>
        <strain evidence="2 3">LLFL</strain>
    </source>
</reference>
<evidence type="ECO:0000313" key="2">
    <source>
        <dbReference type="EMBL" id="CAD6916944.1"/>
    </source>
</evidence>
<dbReference type="EMBL" id="CAJHJF010001472">
    <property type="protein sequence ID" value="CAD6916944.1"/>
    <property type="molecule type" value="Genomic_DNA"/>
</dbReference>
<organism evidence="2 3">
    <name type="scientific">Tilletia laevis</name>
    <dbReference type="NCBI Taxonomy" id="157183"/>
    <lineage>
        <taxon>Eukaryota</taxon>
        <taxon>Fungi</taxon>
        <taxon>Dikarya</taxon>
        <taxon>Basidiomycota</taxon>
        <taxon>Ustilaginomycotina</taxon>
        <taxon>Exobasidiomycetes</taxon>
        <taxon>Tilletiales</taxon>
        <taxon>Tilletiaceae</taxon>
        <taxon>Tilletia</taxon>
    </lineage>
</organism>
<feature type="region of interest" description="Disordered" evidence="1">
    <location>
        <begin position="1"/>
        <end position="39"/>
    </location>
</feature>
<evidence type="ECO:0000256" key="1">
    <source>
        <dbReference type="SAM" id="MobiDB-lite"/>
    </source>
</evidence>
<evidence type="ECO:0000313" key="3">
    <source>
        <dbReference type="Proteomes" id="UP000836404"/>
    </source>
</evidence>
<accession>A0A9N8Q4Q6</accession>
<proteinExistence type="predicted"/>
<protein>
    <submittedName>
        <fullName evidence="2">Uncharacterized protein</fullName>
    </submittedName>
</protein>
<gene>
    <name evidence="2" type="ORF">JKILLFL_G6856</name>
</gene>
<comment type="caution">
    <text evidence="2">The sequence shown here is derived from an EMBL/GenBank/DDBJ whole genome shotgun (WGS) entry which is preliminary data.</text>
</comment>